<protein>
    <submittedName>
        <fullName evidence="1">Uncharacterized protein</fullName>
    </submittedName>
</protein>
<dbReference type="GeneID" id="14308354"/>
<dbReference type="SUPFAM" id="SSF51998">
    <property type="entry name" value="PFL-like glycyl radical enzymes"/>
    <property type="match status" value="1"/>
</dbReference>
<dbReference type="PANTHER" id="PTHR21075">
    <property type="entry name" value="ANAEROBIC RIBONUCLEOSIDE-TRIPHOSPHATE REDUCTASE"/>
    <property type="match status" value="1"/>
</dbReference>
<evidence type="ECO:0000313" key="1">
    <source>
        <dbReference type="EMBL" id="AGB01098.1"/>
    </source>
</evidence>
<gene>
    <name evidence="1" type="ordered locus">Metfor_0010</name>
</gene>
<dbReference type="GO" id="GO:0006260">
    <property type="term" value="P:DNA replication"/>
    <property type="evidence" value="ECO:0007669"/>
    <property type="project" value="InterPro"/>
</dbReference>
<dbReference type="OrthoDB" id="139164at2157"/>
<dbReference type="AlphaFoldDB" id="L0HCR7"/>
<dbReference type="GO" id="GO:0004748">
    <property type="term" value="F:ribonucleoside-diphosphate reductase activity, thioredoxin disulfide as acceptor"/>
    <property type="evidence" value="ECO:0007669"/>
    <property type="project" value="TreeGrafter"/>
</dbReference>
<reference evidence="2" key="1">
    <citation type="submission" date="2011-12" db="EMBL/GenBank/DDBJ databases">
        <title>Complete sequence of Methanoregula formicicum SMSP.</title>
        <authorList>
            <person name="Lucas S."/>
            <person name="Han J."/>
            <person name="Lapidus A."/>
            <person name="Cheng J.-F."/>
            <person name="Goodwin L."/>
            <person name="Pitluck S."/>
            <person name="Peters L."/>
            <person name="Ovchinnikova G."/>
            <person name="Teshima H."/>
            <person name="Detter J.C."/>
            <person name="Han C."/>
            <person name="Tapia R."/>
            <person name="Land M."/>
            <person name="Hauser L."/>
            <person name="Kyrpides N."/>
            <person name="Ivanova N."/>
            <person name="Pagani I."/>
            <person name="Imachi H."/>
            <person name="Tamaki H."/>
            <person name="Sekiguchi Y."/>
            <person name="Kamagata Y."/>
            <person name="Cadillo-Quiroz H."/>
            <person name="Zinder S."/>
            <person name="Liu W.-T."/>
            <person name="Woyke T."/>
        </authorList>
    </citation>
    <scope>NUCLEOTIDE SEQUENCE [LARGE SCALE GENOMIC DNA]</scope>
    <source>
        <strain evidence="2">DSM 22288 / NBRC 105244 / SMSP</strain>
    </source>
</reference>
<dbReference type="STRING" id="593750.Metfor_0010"/>
<evidence type="ECO:0000313" key="2">
    <source>
        <dbReference type="Proteomes" id="UP000010824"/>
    </source>
</evidence>
<keyword evidence="2" id="KW-1185">Reference proteome</keyword>
<name>L0HCR7_METFS</name>
<dbReference type="Proteomes" id="UP000010824">
    <property type="component" value="Chromosome"/>
</dbReference>
<reference evidence="1 2" key="2">
    <citation type="journal article" date="2014" name="Genome Announc.">
        <title>Complete Genome Sequence of Methanoregula formicica SMSPT, a Mesophilic Hydrogenotrophic Methanogen Isolated from a Methanogenic Upflow Anaerobic Sludge Blanket Reactor.</title>
        <authorList>
            <person name="Yamamoto K."/>
            <person name="Tamaki H."/>
            <person name="Cadillo-Quiroz H."/>
            <person name="Imachi H."/>
            <person name="Kyrpides N."/>
            <person name="Woyke T."/>
            <person name="Goodwin L."/>
            <person name="Zinder S.H."/>
            <person name="Kamagata Y."/>
            <person name="Liu W.T."/>
        </authorList>
    </citation>
    <scope>NUCLEOTIDE SEQUENCE [LARGE SCALE GENOMIC DNA]</scope>
    <source>
        <strain evidence="2">DSM 22288 / NBRC 105244 / SMSP</strain>
    </source>
</reference>
<dbReference type="Pfam" id="PF13597">
    <property type="entry name" value="NRDD"/>
    <property type="match status" value="1"/>
</dbReference>
<dbReference type="HOGENOM" id="CLU_2044443_0_0_2"/>
<dbReference type="InParanoid" id="L0HCR7"/>
<dbReference type="KEGG" id="mfo:Metfor_0010"/>
<dbReference type="eggNOG" id="arCOG06932">
    <property type="taxonomic scope" value="Archaea"/>
</dbReference>
<dbReference type="Gene3D" id="3.20.70.20">
    <property type="match status" value="1"/>
</dbReference>
<dbReference type="PANTHER" id="PTHR21075:SF0">
    <property type="entry name" value="ANAEROBIC RIBONUCLEOSIDE-TRIPHOSPHATE REDUCTASE"/>
    <property type="match status" value="1"/>
</dbReference>
<dbReference type="EMBL" id="CP003167">
    <property type="protein sequence ID" value="AGB01098.1"/>
    <property type="molecule type" value="Genomic_DNA"/>
</dbReference>
<sequence length="120" mass="13660" precursor="true">MDWTAEQRRLAEHYKTLSDIPEHDRKYKCHTCHLIVEENPCPNCGETHLEIMCPLDHCNCTHEVIAGIEYCPLCGQAVCPECGSHDVTQISRVTGYLQDVSGWNAGKQQELKDRTRYSVA</sequence>
<dbReference type="InterPro" id="IPR012833">
    <property type="entry name" value="NrdD"/>
</dbReference>
<dbReference type="GO" id="GO:0009265">
    <property type="term" value="P:2'-deoxyribonucleotide biosynthetic process"/>
    <property type="evidence" value="ECO:0007669"/>
    <property type="project" value="TreeGrafter"/>
</dbReference>
<dbReference type="GO" id="GO:0008998">
    <property type="term" value="F:ribonucleoside-triphosphate reductase (thioredoxin) activity"/>
    <property type="evidence" value="ECO:0007669"/>
    <property type="project" value="InterPro"/>
</dbReference>
<organism evidence="1 2">
    <name type="scientific">Methanoregula formicica (strain DSM 22288 / NBRC 105244 / SMSP)</name>
    <dbReference type="NCBI Taxonomy" id="593750"/>
    <lineage>
        <taxon>Archaea</taxon>
        <taxon>Methanobacteriati</taxon>
        <taxon>Methanobacteriota</taxon>
        <taxon>Stenosarchaea group</taxon>
        <taxon>Methanomicrobia</taxon>
        <taxon>Methanomicrobiales</taxon>
        <taxon>Methanoregulaceae</taxon>
        <taxon>Methanoregula</taxon>
    </lineage>
</organism>
<accession>L0HCR7</accession>
<dbReference type="RefSeq" id="WP_015284062.1">
    <property type="nucleotide sequence ID" value="NC_019943.1"/>
</dbReference>
<proteinExistence type="predicted"/>
<dbReference type="GO" id="GO:0031250">
    <property type="term" value="C:anaerobic ribonucleoside-triphosphate reductase complex"/>
    <property type="evidence" value="ECO:0007669"/>
    <property type="project" value="TreeGrafter"/>
</dbReference>